<dbReference type="Proteomes" id="UP000602198">
    <property type="component" value="Unassembled WGS sequence"/>
</dbReference>
<evidence type="ECO:0000256" key="2">
    <source>
        <dbReference type="SAM" id="MobiDB-lite"/>
    </source>
</evidence>
<dbReference type="PROSITE" id="PS50937">
    <property type="entry name" value="HTH_MERR_2"/>
    <property type="match status" value="1"/>
</dbReference>
<dbReference type="Pfam" id="PF13411">
    <property type="entry name" value="MerR_1"/>
    <property type="match status" value="1"/>
</dbReference>
<comment type="caution">
    <text evidence="4">The sequence shown here is derived from an EMBL/GenBank/DDBJ whole genome shotgun (WGS) entry which is preliminary data.</text>
</comment>
<dbReference type="Gene3D" id="1.10.1660.10">
    <property type="match status" value="1"/>
</dbReference>
<organism evidence="4 5">
    <name type="scientific">Nocardia acididurans</name>
    <dbReference type="NCBI Taxonomy" id="2802282"/>
    <lineage>
        <taxon>Bacteria</taxon>
        <taxon>Bacillati</taxon>
        <taxon>Actinomycetota</taxon>
        <taxon>Actinomycetes</taxon>
        <taxon>Mycobacteriales</taxon>
        <taxon>Nocardiaceae</taxon>
        <taxon>Nocardia</taxon>
    </lineage>
</organism>
<keyword evidence="1" id="KW-0238">DNA-binding</keyword>
<dbReference type="InterPro" id="IPR000551">
    <property type="entry name" value="MerR-type_HTH_dom"/>
</dbReference>
<dbReference type="InterPro" id="IPR009061">
    <property type="entry name" value="DNA-bd_dom_put_sf"/>
</dbReference>
<dbReference type="PROSITE" id="PS00552">
    <property type="entry name" value="HTH_MERR_1"/>
    <property type="match status" value="1"/>
</dbReference>
<accession>A0ABS1M7C6</accession>
<sequence length="216" mass="23318">MAPTLRSRARSRSSRNLYGVTTTAPDEQNSLSIGEVAARTGLSVHTLRLYEREGLLVGPVQRTSGGRRRYTGRDVDWLSICVKLRESGMPLADLKRFAELVRQGPGNEAERLQLLDTHRQRVDSQIKALEDCRTVITWKVGVYADHLARGEADGLWDPTNTERAVDRRVSGGLFGSRGRSQPAGAGGEADGVDAIAGLEFGDGGGEVVADCSVGEV</sequence>
<keyword evidence="5" id="KW-1185">Reference proteome</keyword>
<dbReference type="PANTHER" id="PTHR30204:SF98">
    <property type="entry name" value="HTH-TYPE TRANSCRIPTIONAL REGULATOR ADHR"/>
    <property type="match status" value="1"/>
</dbReference>
<feature type="domain" description="HTH merR-type" evidence="3">
    <location>
        <begin position="30"/>
        <end position="100"/>
    </location>
</feature>
<proteinExistence type="predicted"/>
<dbReference type="EMBL" id="JAERRJ010000005">
    <property type="protein sequence ID" value="MBL1075684.1"/>
    <property type="molecule type" value="Genomic_DNA"/>
</dbReference>
<evidence type="ECO:0000256" key="1">
    <source>
        <dbReference type="ARBA" id="ARBA00023125"/>
    </source>
</evidence>
<evidence type="ECO:0000313" key="5">
    <source>
        <dbReference type="Proteomes" id="UP000602198"/>
    </source>
</evidence>
<feature type="region of interest" description="Disordered" evidence="2">
    <location>
        <begin position="1"/>
        <end position="22"/>
    </location>
</feature>
<protein>
    <submittedName>
        <fullName evidence="4">MerR family transcriptional regulator</fullName>
    </submittedName>
</protein>
<dbReference type="SUPFAM" id="SSF46955">
    <property type="entry name" value="Putative DNA-binding domain"/>
    <property type="match status" value="1"/>
</dbReference>
<dbReference type="SMART" id="SM00422">
    <property type="entry name" value="HTH_MERR"/>
    <property type="match status" value="1"/>
</dbReference>
<dbReference type="InterPro" id="IPR047057">
    <property type="entry name" value="MerR_fam"/>
</dbReference>
<dbReference type="CDD" id="cd01109">
    <property type="entry name" value="HTH_YyaN"/>
    <property type="match status" value="1"/>
</dbReference>
<dbReference type="PANTHER" id="PTHR30204">
    <property type="entry name" value="REDOX-CYCLING DRUG-SENSING TRANSCRIPTIONAL ACTIVATOR SOXR"/>
    <property type="match status" value="1"/>
</dbReference>
<name>A0ABS1M7C6_9NOCA</name>
<evidence type="ECO:0000313" key="4">
    <source>
        <dbReference type="EMBL" id="MBL1075684.1"/>
    </source>
</evidence>
<reference evidence="4 5" key="1">
    <citation type="submission" date="2021-01" db="EMBL/GenBank/DDBJ databases">
        <title>WGS of actinomycetes isolated from Thailand.</title>
        <authorList>
            <person name="Thawai C."/>
        </authorList>
    </citation>
    <scope>NUCLEOTIDE SEQUENCE [LARGE SCALE GENOMIC DNA]</scope>
    <source>
        <strain evidence="4 5">LPG 2</strain>
    </source>
</reference>
<evidence type="ECO:0000259" key="3">
    <source>
        <dbReference type="PROSITE" id="PS50937"/>
    </source>
</evidence>
<gene>
    <name evidence="4" type="ORF">JK358_14910</name>
</gene>